<dbReference type="PRINTS" id="PR00724">
    <property type="entry name" value="CRBOXYPTASEC"/>
</dbReference>
<dbReference type="PROSITE" id="PS00131">
    <property type="entry name" value="CARBOXYPEPT_SER_SER"/>
    <property type="match status" value="3"/>
</dbReference>
<dbReference type="GO" id="GO:0006508">
    <property type="term" value="P:proteolysis"/>
    <property type="evidence" value="ECO:0007669"/>
    <property type="project" value="UniProtKB-KW"/>
</dbReference>
<dbReference type="PROSITE" id="PS00560">
    <property type="entry name" value="CARBOXYPEPT_SER_HIS"/>
    <property type="match status" value="4"/>
</dbReference>
<proteinExistence type="inferred from homology"/>
<dbReference type="GO" id="GO:0004185">
    <property type="term" value="F:serine-type carboxypeptidase activity"/>
    <property type="evidence" value="ECO:0007669"/>
    <property type="project" value="UniProtKB-UniRule"/>
</dbReference>
<keyword evidence="2" id="KW-0645">Protease</keyword>
<dbReference type="FunFam" id="3.40.50.1820:FF:000222">
    <property type="entry name" value="Carboxypeptidase"/>
    <property type="match status" value="3"/>
</dbReference>
<comment type="similarity">
    <text evidence="1 2">Belongs to the peptidase S10 family.</text>
</comment>
<feature type="region of interest" description="Disordered" evidence="3">
    <location>
        <begin position="1763"/>
        <end position="1801"/>
    </location>
</feature>
<keyword evidence="4" id="KW-1185">Reference proteome</keyword>
<dbReference type="Gene3D" id="3.40.50.1820">
    <property type="entry name" value="alpha/beta hydrolase"/>
    <property type="match status" value="5"/>
</dbReference>
<dbReference type="InterPro" id="IPR033124">
    <property type="entry name" value="Ser_caboxypep_his_AS"/>
</dbReference>
<dbReference type="Gene3D" id="3.40.50.12670">
    <property type="match status" value="1"/>
</dbReference>
<evidence type="ECO:0000256" key="3">
    <source>
        <dbReference type="SAM" id="MobiDB-lite"/>
    </source>
</evidence>
<dbReference type="FunFam" id="3.40.50.12670:FF:000002">
    <property type="entry name" value="Carboxypeptidase"/>
    <property type="match status" value="3"/>
</dbReference>
<evidence type="ECO:0000313" key="5">
    <source>
        <dbReference type="WBParaSite" id="MBELARI_LOCUS20788"/>
    </source>
</evidence>
<dbReference type="EC" id="3.4.16.-" evidence="2"/>
<keyword evidence="2" id="KW-0121">Carboxypeptidase</keyword>
<name>A0AAF3F2M4_9BILA</name>
<keyword evidence="2" id="KW-0378">Hydrolase</keyword>
<feature type="compositionally biased region" description="Basic and acidic residues" evidence="3">
    <location>
        <begin position="670"/>
        <end position="681"/>
    </location>
</feature>
<dbReference type="InterPro" id="IPR018202">
    <property type="entry name" value="Ser_caboxypep_ser_AS"/>
</dbReference>
<organism evidence="4 5">
    <name type="scientific">Mesorhabditis belari</name>
    <dbReference type="NCBI Taxonomy" id="2138241"/>
    <lineage>
        <taxon>Eukaryota</taxon>
        <taxon>Metazoa</taxon>
        <taxon>Ecdysozoa</taxon>
        <taxon>Nematoda</taxon>
        <taxon>Chromadorea</taxon>
        <taxon>Rhabditida</taxon>
        <taxon>Rhabditina</taxon>
        <taxon>Rhabditomorpha</taxon>
        <taxon>Rhabditoidea</taxon>
        <taxon>Rhabditidae</taxon>
        <taxon>Mesorhabditinae</taxon>
        <taxon>Mesorhabditis</taxon>
    </lineage>
</organism>
<dbReference type="WBParaSite" id="MBELARI_LOCUS20788">
    <property type="protein sequence ID" value="MBELARI_LOCUS20788"/>
    <property type="gene ID" value="MBELARI_LOCUS20788"/>
</dbReference>
<dbReference type="PANTHER" id="PTHR11802">
    <property type="entry name" value="SERINE PROTEASE FAMILY S10 SERINE CARBOXYPEPTIDASE"/>
    <property type="match status" value="1"/>
</dbReference>
<accession>A0AAF3F2M4</accession>
<evidence type="ECO:0000256" key="2">
    <source>
        <dbReference type="RuleBase" id="RU361156"/>
    </source>
</evidence>
<protein>
    <recommendedName>
        <fullName evidence="2">Carboxypeptidase</fullName>
        <ecNumber evidence="2">3.4.16.-</ecNumber>
    </recommendedName>
</protein>
<reference evidence="5" key="1">
    <citation type="submission" date="2024-02" db="UniProtKB">
        <authorList>
            <consortium name="WormBaseParasite"/>
        </authorList>
    </citation>
    <scope>IDENTIFICATION</scope>
</reference>
<evidence type="ECO:0000256" key="1">
    <source>
        <dbReference type="ARBA" id="ARBA00009431"/>
    </source>
</evidence>
<dbReference type="Proteomes" id="UP000887575">
    <property type="component" value="Unassembled WGS sequence"/>
</dbReference>
<dbReference type="InterPro" id="IPR001563">
    <property type="entry name" value="Peptidase_S10"/>
</dbReference>
<feature type="region of interest" description="Disordered" evidence="3">
    <location>
        <begin position="667"/>
        <end position="701"/>
    </location>
</feature>
<dbReference type="Pfam" id="PF00450">
    <property type="entry name" value="Peptidase_S10"/>
    <property type="match status" value="4"/>
</dbReference>
<dbReference type="InterPro" id="IPR029058">
    <property type="entry name" value="AB_hydrolase_fold"/>
</dbReference>
<sequence length="1822" mass="205243">MFDSGYPLRFLIYNGDADMACQFMGDQWFIERFVANNKMPVTSPRQIWNYTRSTDFLPRVGGFAKTFAKSKMSIDLLTVRGAGHMVPTDRPGPGYQMIANFIQSINYTKLVTLDLTPQPLLPQYQPTPQKSWTRKQADRIWTLPGLTYNLNFKQYSGYLKGIDGNYLHYWFLESQGNPTTDPLVLWLNGGPGCSSLGGLLTELGPFHPNPDGKTLYENVYSWNKVANMLFLEGPRNVGFSVQNVSINPDSTYNDEKTAQDNYLALKDFLTIFPEFVNRPFYVTGESYGGVYVPTLTSLLIDKIQSGELQGLNLVGMAVGNGELSAIQQINSAIHLLYFHGLYGKKEWDSLLQCCDSSSNDPTWFEYCDFTKHIYIDSAGNAFPKDNNSYCGPLVAQLGQWRVWNTINDVYNIYQDCYQQTSIVFGSRNLNKHKEKIRAHLEQLFIDQGAKISTYSTDNQGGFPCFASAAAANYLNSNDVRNALHISPMAGDWADCNDTINAIYLQQHNDTGAVFDHIVKSRYPLRMLIYNGDVDQACNFLGDQWFVDSLAKRQDMKVAKKRKEWRYMNQIAGYNKQYSYGQGTIDVLTVKGAGHLVPTDRPGPALQMFANFLRAQDYSNNLIYTSNLSPLTDDFRIAERVAFASNYIPMPQSKAKGPSVSEHYGKAQRNLKKERNLNESTKKRTTFASLPPPPPGNKTTDAIDLSKLPGLTFTPNFKMYSGYLKASPGNNLFYWFVESQTNPTTDPLVLWLNGGPGCSSLGGFFQELGPLRNNPDGTTIFENIYAWNKYANVLFMEAPRGVGFSYRSNDVPEDNNYNDQYTASDNVLGLASFFQRFPEYNGRDFYITGESYGGVYIPTLTDALIKKIQDKTYPNIKLAGIGIGNGELSEIQQINSAISLTYFKGLHDKDDFDSLKPCCQNLGATPMSYCNFMQYVTLDTSGNAWPTKNDNSTAAMCGNAIVQQGFLDIWTTDNDVYNTYQDCYSTSSDINTLFDVKKARKASSFERRRAKRAAIQPLSNAKLFVDQAKQVNYASTDAGQGFTCYNGDAADQYLNNPDVRKALHIVENFGRWDGCNYDMNANYVQQHNDTTAVFDSILASKYPLNILIYNGDADMACQFLGDEWFIEALAEKYKMVSTARNSWNYTTPGNNSFLPQIGGYFKTFTYSPQVKIDLLTVKGGGHFVPTDRPGPALQMLYNFMNKRDYSKSVPDTITRLPLLPQYQPNLPKVPQRLADRIFSLPGLTYVPNFAQHSGYLNVNNGNYLHYWFVESQGDPSVDPIILWLNGGPGCSSLGGLFTELGPFRPNPDGQTLFENVYSWNKAASILFLESPRQVGFSYQDHSVSNDTLWNDEKTANDNVAAIVEFFKQYPPFGDYMNEFYVAGESYGGVYVPTLTAKLIEKIQSKELNLNLKGMLVGNGMISTLQDIRSLPDFMYFHGMYDKSDWDNLRACCLKYYPQSNYAQCDYTNFVYVGNDGGVYARNFTDPDQQACANQVEQLAYDRTWNIINNDVYNLYQDCYTQTTPVFGSAMDSSRHFSFEEIIAQYKMGPKIHVQAAITDFLSQLDPISTDSQGSFQCYMTAALTKYLNQSHVRDTMNIPDFVQEWSFCTNNPDFNYVLQYNDTGSVFKKIVDSGYPMRILVYNGDLDTACSMFEAEYFLEDLAQTNQFTTAYNRQEWNYNLGDNYAQSIAGYTKRFQKGQTTIDLLTVKGAGHFVPTDRPGPALQMLYNFLQNDQTYNKRVPYDMSRQPLLPQFTEGGNGEAFTTTLNPSSTTTSTSSTTTTTTTTATPKTNPTTQGGKSSSSLHHLFSIFVALLLLVKPYLF</sequence>
<evidence type="ECO:0000313" key="4">
    <source>
        <dbReference type="Proteomes" id="UP000887575"/>
    </source>
</evidence>
<dbReference type="PANTHER" id="PTHR11802:SF480">
    <property type="entry name" value="CARBOXYPEPTIDASE"/>
    <property type="match status" value="1"/>
</dbReference>
<dbReference type="SUPFAM" id="SSF53474">
    <property type="entry name" value="alpha/beta-Hydrolases"/>
    <property type="match status" value="4"/>
</dbReference>